<proteinExistence type="predicted"/>
<reference evidence="1" key="1">
    <citation type="journal article" date="2019" name="Mol. Phylogenet. Evol.">
        <title>Morphological evolution and classification of the red algal order Ceramiales inferred using plastid phylogenomics.</title>
        <authorList>
            <person name="Diaz-Tapia P."/>
            <person name="Pasella M.M."/>
            <person name="Verbruggen H."/>
            <person name="Maggs C.A."/>
        </authorList>
    </citation>
    <scope>NUCLEOTIDE SEQUENCE</scope>
    <source>
        <strain evidence="1">PD1141</strain>
    </source>
</reference>
<dbReference type="SUPFAM" id="SSF64288">
    <property type="entry name" value="Chorismate lyase-like"/>
    <property type="match status" value="1"/>
</dbReference>
<dbReference type="EMBL" id="MK814743">
    <property type="protein sequence ID" value="QCI09068.1"/>
    <property type="molecule type" value="Genomic_DNA"/>
</dbReference>
<name>A0A4D6X2K3_9FLOR</name>
<evidence type="ECO:0000313" key="1">
    <source>
        <dbReference type="EMBL" id="QCI09068.1"/>
    </source>
</evidence>
<dbReference type="InterPro" id="IPR028978">
    <property type="entry name" value="Chorismate_lyase_/UTRA_dom_sf"/>
</dbReference>
<evidence type="ECO:0008006" key="2">
    <source>
        <dbReference type="Google" id="ProtNLM"/>
    </source>
</evidence>
<dbReference type="AlphaFoldDB" id="A0A4D6X2K3"/>
<reference evidence="1" key="2">
    <citation type="submission" date="2019-04" db="EMBL/GenBank/DDBJ databases">
        <authorList>
            <person name="Pasella M."/>
        </authorList>
    </citation>
    <scope>NUCLEOTIDE SEQUENCE</scope>
    <source>
        <strain evidence="1">PD1141</strain>
    </source>
</reference>
<protein>
    <recommendedName>
        <fullName evidence="2">Chorismate lyase</fullName>
    </recommendedName>
</protein>
<organism evidence="1">
    <name type="scientific">Inkyuleea mariana</name>
    <dbReference type="NCBI Taxonomy" id="123988"/>
    <lineage>
        <taxon>Eukaryota</taxon>
        <taxon>Rhodophyta</taxon>
        <taxon>Florideophyceae</taxon>
        <taxon>Rhodymeniophycidae</taxon>
        <taxon>Ceramiales</taxon>
        <taxon>Ceramiaceae</taxon>
        <taxon>Inkyuleea</taxon>
    </lineage>
</organism>
<sequence length="179" mass="21474">MHIYTFHKFHSILILPINNLKDSYNRLTDLIPIEWQIILMSDGSFTQNLNSLTGKCTKIKIFQKYNDILINQIKNIRVVWLKNDKFDQLTFARSLWRYTCTDSITLKLSKQKAVGQSIIESKIDIYKDIHEIYYGYCIYLEKKFNSKKPIWGRKYTLYYNHQSYAVIQEFFSPNLINFF</sequence>
<geneLocation type="plastid" evidence="1"/>
<dbReference type="InterPro" id="IPR002800">
    <property type="entry name" value="Rv2949c-like"/>
</dbReference>
<keyword evidence="1" id="KW-0934">Plastid</keyword>
<dbReference type="Pfam" id="PF01947">
    <property type="entry name" value="Rv2949c-like"/>
    <property type="match status" value="1"/>
</dbReference>
<gene>
    <name evidence="1" type="primary">ycf21</name>
</gene>
<accession>A0A4D6X2K3</accession>
<dbReference type="Gene3D" id="3.40.1410.10">
    <property type="entry name" value="Chorismate lyase-like"/>
    <property type="match status" value="1"/>
</dbReference>